<dbReference type="Proteomes" id="UP000030746">
    <property type="component" value="Unassembled WGS sequence"/>
</dbReference>
<name>V4ACX3_LOTGI</name>
<sequence>MDNDTVLTTGNIKIDNWIEREIQLNILHEELLEQRESLLKNTKNYFQEQSTRLGPGSSFRPDITNNATLRNRSLLEDIECLEDKIDQDINKVDTSRFITLKNNYWSMVKGLLPIWEETVGMSTKDLKSSPQPRRRRTPQANRRIT</sequence>
<dbReference type="PANTHER" id="PTHR14286">
    <property type="entry name" value="GENE, 49355-RELATED"/>
    <property type="match status" value="1"/>
</dbReference>
<proteinExistence type="predicted"/>
<evidence type="ECO:0000256" key="2">
    <source>
        <dbReference type="SAM" id="MobiDB-lite"/>
    </source>
</evidence>
<evidence type="ECO:0000313" key="4">
    <source>
        <dbReference type="Proteomes" id="UP000030746"/>
    </source>
</evidence>
<organism evidence="3 4">
    <name type="scientific">Lottia gigantea</name>
    <name type="common">Giant owl limpet</name>
    <dbReference type="NCBI Taxonomy" id="225164"/>
    <lineage>
        <taxon>Eukaryota</taxon>
        <taxon>Metazoa</taxon>
        <taxon>Spiralia</taxon>
        <taxon>Lophotrochozoa</taxon>
        <taxon>Mollusca</taxon>
        <taxon>Gastropoda</taxon>
        <taxon>Patellogastropoda</taxon>
        <taxon>Lottioidea</taxon>
        <taxon>Lottiidae</taxon>
        <taxon>Lottia</taxon>
    </lineage>
</organism>
<accession>V4ACX3</accession>
<dbReference type="OrthoDB" id="9871079at2759"/>
<dbReference type="PANTHER" id="PTHR14286:SF2">
    <property type="entry name" value="CENTROSOMAL PROTEIN 15 KDA"/>
    <property type="match status" value="1"/>
</dbReference>
<dbReference type="HOGENOM" id="CLU_1789050_0_0_1"/>
<keyword evidence="4" id="KW-1185">Reference proteome</keyword>
<gene>
    <name evidence="3" type="ORF">LOTGIDRAFT_203100</name>
</gene>
<dbReference type="RefSeq" id="XP_009057886.1">
    <property type="nucleotide sequence ID" value="XM_009059638.1"/>
</dbReference>
<dbReference type="GeneID" id="20245579"/>
<dbReference type="AlphaFoldDB" id="V4ACX3"/>
<protein>
    <submittedName>
        <fullName evidence="3">Uncharacterized protein</fullName>
    </submittedName>
</protein>
<dbReference type="Pfam" id="PF15134">
    <property type="entry name" value="CEP15-like"/>
    <property type="match status" value="1"/>
</dbReference>
<dbReference type="EMBL" id="KB202283">
    <property type="protein sequence ID" value="ESO91181.1"/>
    <property type="molecule type" value="Genomic_DNA"/>
</dbReference>
<dbReference type="OMA" id="KEYIPKW"/>
<dbReference type="InterPro" id="IPR028006">
    <property type="entry name" value="CEP15-like"/>
</dbReference>
<evidence type="ECO:0000313" key="3">
    <source>
        <dbReference type="EMBL" id="ESO91181.1"/>
    </source>
</evidence>
<reference evidence="3 4" key="1">
    <citation type="journal article" date="2013" name="Nature">
        <title>Insights into bilaterian evolution from three spiralian genomes.</title>
        <authorList>
            <person name="Simakov O."/>
            <person name="Marletaz F."/>
            <person name="Cho S.J."/>
            <person name="Edsinger-Gonzales E."/>
            <person name="Havlak P."/>
            <person name="Hellsten U."/>
            <person name="Kuo D.H."/>
            <person name="Larsson T."/>
            <person name="Lv J."/>
            <person name="Arendt D."/>
            <person name="Savage R."/>
            <person name="Osoegawa K."/>
            <person name="de Jong P."/>
            <person name="Grimwood J."/>
            <person name="Chapman J.A."/>
            <person name="Shapiro H."/>
            <person name="Aerts A."/>
            <person name="Otillar R.P."/>
            <person name="Terry A.Y."/>
            <person name="Boore J.L."/>
            <person name="Grigoriev I.V."/>
            <person name="Lindberg D.R."/>
            <person name="Seaver E.C."/>
            <person name="Weisblat D.A."/>
            <person name="Putnam N.H."/>
            <person name="Rokhsar D.S."/>
        </authorList>
    </citation>
    <scope>NUCLEOTIDE SEQUENCE [LARGE SCALE GENOMIC DNA]</scope>
</reference>
<feature type="region of interest" description="Disordered" evidence="2">
    <location>
        <begin position="122"/>
        <end position="145"/>
    </location>
</feature>
<feature type="coiled-coil region" evidence="1">
    <location>
        <begin position="64"/>
        <end position="91"/>
    </location>
</feature>
<dbReference type="CTD" id="20245579"/>
<evidence type="ECO:0000256" key="1">
    <source>
        <dbReference type="SAM" id="Coils"/>
    </source>
</evidence>
<dbReference type="KEGG" id="lgi:LOTGIDRAFT_203100"/>
<keyword evidence="1" id="KW-0175">Coiled coil</keyword>